<dbReference type="SUPFAM" id="SSF53474">
    <property type="entry name" value="alpha/beta-Hydrolases"/>
    <property type="match status" value="1"/>
</dbReference>
<dbReference type="PANTHER" id="PTHR11614">
    <property type="entry name" value="PHOSPHOLIPASE-RELATED"/>
    <property type="match status" value="1"/>
</dbReference>
<dbReference type="Pfam" id="PF12146">
    <property type="entry name" value="Hydrolase_4"/>
    <property type="match status" value="1"/>
</dbReference>
<name>A0ABP0TXU8_9BRYO</name>
<evidence type="ECO:0000313" key="3">
    <source>
        <dbReference type="Proteomes" id="UP001497512"/>
    </source>
</evidence>
<evidence type="ECO:0000259" key="1">
    <source>
        <dbReference type="Pfam" id="PF12146"/>
    </source>
</evidence>
<keyword evidence="3" id="KW-1185">Reference proteome</keyword>
<dbReference type="InterPro" id="IPR022742">
    <property type="entry name" value="Hydrolase_4"/>
</dbReference>
<sequence>MAAQVIVPETQNYWGEMPEKEFYASQGVKNCKGYFNTQNGTIFTQAFLPVRGEKPKGVVCLVHGYGSDTGWTFQNIAIELVQWGYTAYAADMLGHGRSDGIHGYVPNVDKVAASLLSYFKSVCNTEENKGLPSFLLGESMGGMVAFCMYFQDPKAWDGYIFLAPLLVIPGPMRPTWLQRTGFSLIKPFVSSWPIFPENHIVRKAIRSPAKQKLIAANPRRYTGKPRVGTMLELTRMVDLIGTKFHEFKAPFLTMHGTADVVADPEGSKNLYMKSTSDDKTLKLYDGSYHSLIQGEPDESRSVILADIKAWLDERVNPN</sequence>
<dbReference type="InterPro" id="IPR051044">
    <property type="entry name" value="MAG_DAG_Lipase"/>
</dbReference>
<organism evidence="2 3">
    <name type="scientific">Sphagnum troendelagicum</name>
    <dbReference type="NCBI Taxonomy" id="128251"/>
    <lineage>
        <taxon>Eukaryota</taxon>
        <taxon>Viridiplantae</taxon>
        <taxon>Streptophyta</taxon>
        <taxon>Embryophyta</taxon>
        <taxon>Bryophyta</taxon>
        <taxon>Sphagnophytina</taxon>
        <taxon>Sphagnopsida</taxon>
        <taxon>Sphagnales</taxon>
        <taxon>Sphagnaceae</taxon>
        <taxon>Sphagnum</taxon>
    </lineage>
</organism>
<proteinExistence type="predicted"/>
<dbReference type="Gene3D" id="3.40.50.1820">
    <property type="entry name" value="alpha/beta hydrolase"/>
    <property type="match status" value="1"/>
</dbReference>
<evidence type="ECO:0000313" key="2">
    <source>
        <dbReference type="EMBL" id="CAK9205120.1"/>
    </source>
</evidence>
<dbReference type="Proteomes" id="UP001497512">
    <property type="component" value="Chromosome 14"/>
</dbReference>
<dbReference type="InterPro" id="IPR029058">
    <property type="entry name" value="AB_hydrolase_fold"/>
</dbReference>
<gene>
    <name evidence="2" type="ORF">CSSPTR1EN2_LOCUS7727</name>
</gene>
<feature type="domain" description="Serine aminopeptidase S33" evidence="1">
    <location>
        <begin position="54"/>
        <end position="296"/>
    </location>
</feature>
<dbReference type="PRINTS" id="PR00111">
    <property type="entry name" value="ABHYDROLASE"/>
</dbReference>
<reference evidence="2" key="1">
    <citation type="submission" date="2024-02" db="EMBL/GenBank/DDBJ databases">
        <authorList>
            <consortium name="ELIXIR-Norway"/>
            <consortium name="Elixir Norway"/>
        </authorList>
    </citation>
    <scope>NUCLEOTIDE SEQUENCE</scope>
</reference>
<dbReference type="InterPro" id="IPR000073">
    <property type="entry name" value="AB_hydrolase_1"/>
</dbReference>
<protein>
    <recommendedName>
        <fullName evidence="1">Serine aminopeptidase S33 domain-containing protein</fullName>
    </recommendedName>
</protein>
<accession>A0ABP0TXU8</accession>
<dbReference type="EMBL" id="OZ019906">
    <property type="protein sequence ID" value="CAK9205120.1"/>
    <property type="molecule type" value="Genomic_DNA"/>
</dbReference>